<keyword evidence="3" id="KW-1185">Reference proteome</keyword>
<protein>
    <submittedName>
        <fullName evidence="2">Uncharacterized protein</fullName>
    </submittedName>
</protein>
<evidence type="ECO:0000256" key="1">
    <source>
        <dbReference type="SAM" id="MobiDB-lite"/>
    </source>
</evidence>
<feature type="compositionally biased region" description="Low complexity" evidence="1">
    <location>
        <begin position="30"/>
        <end position="47"/>
    </location>
</feature>
<sequence length="77" mass="8263">MASASTSVNRAASHGNRYNNAGTPQQHSTSGPQSPRRSSNGGSSSNSERSKNSSESLQRYLRDEDDPITARLIGKKK</sequence>
<gene>
    <name evidence="2" type="ORF">EV356DRAFT_529519</name>
</gene>
<feature type="compositionally biased region" description="Polar residues" evidence="1">
    <location>
        <begin position="1"/>
        <end position="29"/>
    </location>
</feature>
<dbReference type="AlphaFoldDB" id="A0A6A6HIQ5"/>
<reference evidence="2" key="1">
    <citation type="journal article" date="2020" name="Stud. Mycol.">
        <title>101 Dothideomycetes genomes: a test case for predicting lifestyles and emergence of pathogens.</title>
        <authorList>
            <person name="Haridas S."/>
            <person name="Albert R."/>
            <person name="Binder M."/>
            <person name="Bloem J."/>
            <person name="Labutti K."/>
            <person name="Salamov A."/>
            <person name="Andreopoulos B."/>
            <person name="Baker S."/>
            <person name="Barry K."/>
            <person name="Bills G."/>
            <person name="Bluhm B."/>
            <person name="Cannon C."/>
            <person name="Castanera R."/>
            <person name="Culley D."/>
            <person name="Daum C."/>
            <person name="Ezra D."/>
            <person name="Gonzalez J."/>
            <person name="Henrissat B."/>
            <person name="Kuo A."/>
            <person name="Liang C."/>
            <person name="Lipzen A."/>
            <person name="Lutzoni F."/>
            <person name="Magnuson J."/>
            <person name="Mondo S."/>
            <person name="Nolan M."/>
            <person name="Ohm R."/>
            <person name="Pangilinan J."/>
            <person name="Park H.-J."/>
            <person name="Ramirez L."/>
            <person name="Alfaro M."/>
            <person name="Sun H."/>
            <person name="Tritt A."/>
            <person name="Yoshinaga Y."/>
            <person name="Zwiers L.-H."/>
            <person name="Turgeon B."/>
            <person name="Goodwin S."/>
            <person name="Spatafora J."/>
            <person name="Crous P."/>
            <person name="Grigoriev I."/>
        </authorList>
    </citation>
    <scope>NUCLEOTIDE SEQUENCE</scope>
    <source>
        <strain evidence="2">Tuck. ex Michener</strain>
    </source>
</reference>
<name>A0A6A6HIQ5_VIRVR</name>
<evidence type="ECO:0000313" key="2">
    <source>
        <dbReference type="EMBL" id="KAF2238024.1"/>
    </source>
</evidence>
<dbReference type="Proteomes" id="UP000800092">
    <property type="component" value="Unassembled WGS sequence"/>
</dbReference>
<dbReference type="EMBL" id="ML991777">
    <property type="protein sequence ID" value="KAF2238024.1"/>
    <property type="molecule type" value="Genomic_DNA"/>
</dbReference>
<accession>A0A6A6HIQ5</accession>
<feature type="region of interest" description="Disordered" evidence="1">
    <location>
        <begin position="1"/>
        <end position="77"/>
    </location>
</feature>
<evidence type="ECO:0000313" key="3">
    <source>
        <dbReference type="Proteomes" id="UP000800092"/>
    </source>
</evidence>
<organism evidence="2 3">
    <name type="scientific">Viridothelium virens</name>
    <name type="common">Speckled blister lichen</name>
    <name type="synonym">Trypethelium virens</name>
    <dbReference type="NCBI Taxonomy" id="1048519"/>
    <lineage>
        <taxon>Eukaryota</taxon>
        <taxon>Fungi</taxon>
        <taxon>Dikarya</taxon>
        <taxon>Ascomycota</taxon>
        <taxon>Pezizomycotina</taxon>
        <taxon>Dothideomycetes</taxon>
        <taxon>Dothideomycetes incertae sedis</taxon>
        <taxon>Trypetheliales</taxon>
        <taxon>Trypetheliaceae</taxon>
        <taxon>Viridothelium</taxon>
    </lineage>
</organism>
<proteinExistence type="predicted"/>